<protein>
    <submittedName>
        <fullName evidence="5">Peroxisome biogenesis factor 10</fullName>
    </submittedName>
</protein>
<feature type="compositionally biased region" description="Polar residues" evidence="3">
    <location>
        <begin position="69"/>
        <end position="87"/>
    </location>
</feature>
<keyword evidence="1" id="KW-0863">Zinc-finger</keyword>
<feature type="region of interest" description="Disordered" evidence="3">
    <location>
        <begin position="227"/>
        <end position="250"/>
    </location>
</feature>
<dbReference type="Pfam" id="PF14634">
    <property type="entry name" value="zf-RING_5"/>
    <property type="match status" value="1"/>
</dbReference>
<accession>A0ABR1JCR4</accession>
<dbReference type="Proteomes" id="UP001498398">
    <property type="component" value="Unassembled WGS sequence"/>
</dbReference>
<dbReference type="Gene3D" id="3.30.40.10">
    <property type="entry name" value="Zinc/RING finger domain, C3HC4 (zinc finger)"/>
    <property type="match status" value="1"/>
</dbReference>
<dbReference type="InterPro" id="IPR001841">
    <property type="entry name" value="Znf_RING"/>
</dbReference>
<evidence type="ECO:0000256" key="1">
    <source>
        <dbReference type="PROSITE-ProRule" id="PRU00175"/>
    </source>
</evidence>
<dbReference type="PROSITE" id="PS50089">
    <property type="entry name" value="ZF_RING_2"/>
    <property type="match status" value="1"/>
</dbReference>
<keyword evidence="6" id="KW-1185">Reference proteome</keyword>
<feature type="domain" description="RING-type" evidence="4">
    <location>
        <begin position="10"/>
        <end position="52"/>
    </location>
</feature>
<dbReference type="SMART" id="SM00184">
    <property type="entry name" value="RING"/>
    <property type="match status" value="1"/>
</dbReference>
<proteinExistence type="predicted"/>
<gene>
    <name evidence="5" type="primary">PEX10_2</name>
    <name evidence="5" type="ORF">VKT23_011589</name>
</gene>
<keyword evidence="1" id="KW-0862">Zinc</keyword>
<dbReference type="InterPro" id="IPR013083">
    <property type="entry name" value="Znf_RING/FYVE/PHD"/>
</dbReference>
<evidence type="ECO:0000313" key="5">
    <source>
        <dbReference type="EMBL" id="KAK7454078.1"/>
    </source>
</evidence>
<dbReference type="EMBL" id="JBANRG010000025">
    <property type="protein sequence ID" value="KAK7454078.1"/>
    <property type="molecule type" value="Genomic_DNA"/>
</dbReference>
<reference evidence="5 6" key="1">
    <citation type="submission" date="2024-01" db="EMBL/GenBank/DDBJ databases">
        <title>A draft genome for the cacao thread blight pathogen Marasmiellus scandens.</title>
        <authorList>
            <person name="Baruah I.K."/>
            <person name="Leung J."/>
            <person name="Bukari Y."/>
            <person name="Amoako-Attah I."/>
            <person name="Meinhardt L.W."/>
            <person name="Bailey B.A."/>
            <person name="Cohen S.P."/>
        </authorList>
    </citation>
    <scope>NUCLEOTIDE SEQUENCE [LARGE SCALE GENOMIC DNA]</scope>
    <source>
        <strain evidence="5 6">GH-19</strain>
    </source>
</reference>
<comment type="caution">
    <text evidence="5">The sequence shown here is derived from an EMBL/GenBank/DDBJ whole genome shotgun (WGS) entry which is preliminary data.</text>
</comment>
<dbReference type="SUPFAM" id="SSF57850">
    <property type="entry name" value="RING/U-box"/>
    <property type="match status" value="1"/>
</dbReference>
<sequence>MPSLAPNSTCSICFEPFDAGSRKPCATLCGHIFCYDCFCNIRGEQQRCPNCRSDMRTVVELHLDIDDTPQPSQSPTRTQLFSRSRSSNKAEERRLLSEIDNVSGLLATSSVDADEVQNLLSRCQAFLQSHRAEQFPGLLTSYHVLRRSSEMANELESQRQIIQILQEDLDDIQVLGSDELQEAIHAGESEERHDQVVHRQEEINRDGRGRRWREGVSDFMALVRRRGSKSPRPFEPLGLPSRSSDDYPRMEDTRPLQVLASYPTPPPSNGLTDFCPYCHRPLVGHHACAYTPSGSRDNWYSNSPRRSDSSLIAQLLSHDQ</sequence>
<feature type="region of interest" description="Disordered" evidence="3">
    <location>
        <begin position="65"/>
        <end position="89"/>
    </location>
</feature>
<evidence type="ECO:0000259" key="4">
    <source>
        <dbReference type="PROSITE" id="PS50089"/>
    </source>
</evidence>
<feature type="coiled-coil region" evidence="2">
    <location>
        <begin position="148"/>
        <end position="175"/>
    </location>
</feature>
<keyword evidence="2" id="KW-0175">Coiled coil</keyword>
<evidence type="ECO:0000313" key="6">
    <source>
        <dbReference type="Proteomes" id="UP001498398"/>
    </source>
</evidence>
<name>A0ABR1JCR4_9AGAR</name>
<organism evidence="5 6">
    <name type="scientific">Marasmiellus scandens</name>
    <dbReference type="NCBI Taxonomy" id="2682957"/>
    <lineage>
        <taxon>Eukaryota</taxon>
        <taxon>Fungi</taxon>
        <taxon>Dikarya</taxon>
        <taxon>Basidiomycota</taxon>
        <taxon>Agaricomycotina</taxon>
        <taxon>Agaricomycetes</taxon>
        <taxon>Agaricomycetidae</taxon>
        <taxon>Agaricales</taxon>
        <taxon>Marasmiineae</taxon>
        <taxon>Omphalotaceae</taxon>
        <taxon>Marasmiellus</taxon>
    </lineage>
</organism>
<keyword evidence="1" id="KW-0479">Metal-binding</keyword>
<evidence type="ECO:0000256" key="3">
    <source>
        <dbReference type="SAM" id="MobiDB-lite"/>
    </source>
</evidence>
<evidence type="ECO:0000256" key="2">
    <source>
        <dbReference type="SAM" id="Coils"/>
    </source>
</evidence>